<dbReference type="InterPro" id="IPR038340">
    <property type="entry name" value="MRP-L47_sf"/>
</dbReference>
<comment type="subcellular location">
    <subcellularLocation>
        <location evidence="1">Mitochondrion</location>
    </subcellularLocation>
</comment>
<dbReference type="InterPro" id="IPR010729">
    <property type="entry name" value="Ribosomal_uL29_mit"/>
</dbReference>
<evidence type="ECO:0000256" key="8">
    <source>
        <dbReference type="SAM" id="MobiDB-lite"/>
    </source>
</evidence>
<evidence type="ECO:0000313" key="9">
    <source>
        <dbReference type="EMBL" id="KAF2824550.1"/>
    </source>
</evidence>
<dbReference type="AlphaFoldDB" id="A0A6A6ZU11"/>
<feature type="compositionally biased region" description="Acidic residues" evidence="8">
    <location>
        <begin position="227"/>
        <end position="238"/>
    </location>
</feature>
<keyword evidence="4" id="KW-0496">Mitochondrion</keyword>
<keyword evidence="5" id="KW-0687">Ribonucleoprotein</keyword>
<gene>
    <name evidence="9" type="ORF">CC86DRAFT_371846</name>
</gene>
<dbReference type="Gene3D" id="6.10.330.20">
    <property type="match status" value="1"/>
</dbReference>
<evidence type="ECO:0000256" key="3">
    <source>
        <dbReference type="ARBA" id="ARBA00022980"/>
    </source>
</evidence>
<dbReference type="PANTHER" id="PTHR21183:SF18">
    <property type="entry name" value="LARGE RIBOSOMAL SUBUNIT PROTEIN UL29M"/>
    <property type="match status" value="1"/>
</dbReference>
<sequence>MAATPLSRTMRPILSSTRPDALFSFLVPSVQCMRSAPMARFSTSPIRCKKDNNSDRGLSAVRGTGLRARQTLSVRPKKSGRQKLPKPVRITEKITGTPDHGLWDFFRDQQLLQTPVEENKYGRAWTIGELRSRDFETLHQLWWVCAKERNRLATEKIERHRLDAGYGDYENKNRDETVQKTMKAILDTLAERQQAYWEAYGLAKQDPAIDLSRTDGPQFTEPAYDPLDPEEDEARSKP</sequence>
<keyword evidence="3" id="KW-0689">Ribosomal protein</keyword>
<dbReference type="GO" id="GO:0005762">
    <property type="term" value="C:mitochondrial large ribosomal subunit"/>
    <property type="evidence" value="ECO:0007669"/>
    <property type="project" value="TreeGrafter"/>
</dbReference>
<protein>
    <recommendedName>
        <fullName evidence="6">Large ribosomal subunit protein uL29m</fullName>
    </recommendedName>
    <alternativeName>
        <fullName evidence="7">54S ribosomal protein L4, mitochondrial</fullName>
    </alternativeName>
</protein>
<dbReference type="PANTHER" id="PTHR21183">
    <property type="entry name" value="RIBOSOMAL PROTEIN L47, MITOCHONDRIAL-RELATED"/>
    <property type="match status" value="1"/>
</dbReference>
<proteinExistence type="inferred from homology"/>
<evidence type="ECO:0000256" key="6">
    <source>
        <dbReference type="ARBA" id="ARBA00035289"/>
    </source>
</evidence>
<evidence type="ECO:0000256" key="7">
    <source>
        <dbReference type="ARBA" id="ARBA00035399"/>
    </source>
</evidence>
<dbReference type="OrthoDB" id="270763at2759"/>
<dbReference type="GO" id="GO:0032543">
    <property type="term" value="P:mitochondrial translation"/>
    <property type="evidence" value="ECO:0007669"/>
    <property type="project" value="TreeGrafter"/>
</dbReference>
<evidence type="ECO:0000256" key="4">
    <source>
        <dbReference type="ARBA" id="ARBA00023128"/>
    </source>
</evidence>
<accession>A0A6A6ZU11</accession>
<keyword evidence="10" id="KW-1185">Reference proteome</keyword>
<name>A0A6A6ZU11_9PLEO</name>
<evidence type="ECO:0000256" key="5">
    <source>
        <dbReference type="ARBA" id="ARBA00023274"/>
    </source>
</evidence>
<feature type="region of interest" description="Disordered" evidence="8">
    <location>
        <begin position="207"/>
        <end position="238"/>
    </location>
</feature>
<dbReference type="EMBL" id="MU006230">
    <property type="protein sequence ID" value="KAF2824550.1"/>
    <property type="molecule type" value="Genomic_DNA"/>
</dbReference>
<evidence type="ECO:0000256" key="2">
    <source>
        <dbReference type="ARBA" id="ARBA00009254"/>
    </source>
</evidence>
<comment type="similarity">
    <text evidence="2">Belongs to the universal ribosomal protein uL29 family.</text>
</comment>
<dbReference type="Pfam" id="PF06984">
    <property type="entry name" value="MRP-L47"/>
    <property type="match status" value="1"/>
</dbReference>
<organism evidence="9 10">
    <name type="scientific">Ophiobolus disseminans</name>
    <dbReference type="NCBI Taxonomy" id="1469910"/>
    <lineage>
        <taxon>Eukaryota</taxon>
        <taxon>Fungi</taxon>
        <taxon>Dikarya</taxon>
        <taxon>Ascomycota</taxon>
        <taxon>Pezizomycotina</taxon>
        <taxon>Dothideomycetes</taxon>
        <taxon>Pleosporomycetidae</taxon>
        <taxon>Pleosporales</taxon>
        <taxon>Pleosporineae</taxon>
        <taxon>Phaeosphaeriaceae</taxon>
        <taxon>Ophiobolus</taxon>
    </lineage>
</organism>
<dbReference type="GO" id="GO:0003735">
    <property type="term" value="F:structural constituent of ribosome"/>
    <property type="evidence" value="ECO:0007669"/>
    <property type="project" value="InterPro"/>
</dbReference>
<evidence type="ECO:0000313" key="10">
    <source>
        <dbReference type="Proteomes" id="UP000799424"/>
    </source>
</evidence>
<reference evidence="9" key="1">
    <citation type="journal article" date="2020" name="Stud. Mycol.">
        <title>101 Dothideomycetes genomes: a test case for predicting lifestyles and emergence of pathogens.</title>
        <authorList>
            <person name="Haridas S."/>
            <person name="Albert R."/>
            <person name="Binder M."/>
            <person name="Bloem J."/>
            <person name="Labutti K."/>
            <person name="Salamov A."/>
            <person name="Andreopoulos B."/>
            <person name="Baker S."/>
            <person name="Barry K."/>
            <person name="Bills G."/>
            <person name="Bluhm B."/>
            <person name="Cannon C."/>
            <person name="Castanera R."/>
            <person name="Culley D."/>
            <person name="Daum C."/>
            <person name="Ezra D."/>
            <person name="Gonzalez J."/>
            <person name="Henrissat B."/>
            <person name="Kuo A."/>
            <person name="Liang C."/>
            <person name="Lipzen A."/>
            <person name="Lutzoni F."/>
            <person name="Magnuson J."/>
            <person name="Mondo S."/>
            <person name="Nolan M."/>
            <person name="Ohm R."/>
            <person name="Pangilinan J."/>
            <person name="Park H.-J."/>
            <person name="Ramirez L."/>
            <person name="Alfaro M."/>
            <person name="Sun H."/>
            <person name="Tritt A."/>
            <person name="Yoshinaga Y."/>
            <person name="Zwiers L.-H."/>
            <person name="Turgeon B."/>
            <person name="Goodwin S."/>
            <person name="Spatafora J."/>
            <person name="Crous P."/>
            <person name="Grigoriev I."/>
        </authorList>
    </citation>
    <scope>NUCLEOTIDE SEQUENCE</scope>
    <source>
        <strain evidence="9">CBS 113818</strain>
    </source>
</reference>
<evidence type="ECO:0000256" key="1">
    <source>
        <dbReference type="ARBA" id="ARBA00004173"/>
    </source>
</evidence>
<dbReference type="Proteomes" id="UP000799424">
    <property type="component" value="Unassembled WGS sequence"/>
</dbReference>